<protein>
    <submittedName>
        <fullName evidence="2">Uncharacterized protein</fullName>
    </submittedName>
</protein>
<proteinExistence type="predicted"/>
<dbReference type="AlphaFoldDB" id="H1D1F2"/>
<evidence type="ECO:0000313" key="2">
    <source>
        <dbReference type="EMBL" id="EHO62575.1"/>
    </source>
</evidence>
<dbReference type="RefSeq" id="WP_008859934.1">
    <property type="nucleotide sequence ID" value="NZ_JH591188.1"/>
</dbReference>
<feature type="non-terminal residue" evidence="2">
    <location>
        <position position="1"/>
    </location>
</feature>
<keyword evidence="1" id="KW-0812">Transmembrane</keyword>
<feature type="transmembrane region" description="Helical" evidence="1">
    <location>
        <begin position="126"/>
        <end position="142"/>
    </location>
</feature>
<reference evidence="2 3" key="1">
    <citation type="submission" date="2011-11" db="EMBL/GenBank/DDBJ databases">
        <title>The Genome Sequence of Dialister succinatiphilus YIT 11850.</title>
        <authorList>
            <consortium name="The Broad Institute Genome Sequencing Platform"/>
            <person name="Earl A."/>
            <person name="Ward D."/>
            <person name="Feldgarden M."/>
            <person name="Gevers D."/>
            <person name="Morotomi M."/>
            <person name="Young S.K."/>
            <person name="Zeng Q."/>
            <person name="Gargeya S."/>
            <person name="Fitzgerald M."/>
            <person name="Haas B."/>
            <person name="Abouelleil A."/>
            <person name="Alvarado L."/>
            <person name="Arachchi H.M."/>
            <person name="Berlin A."/>
            <person name="Brown A."/>
            <person name="Chapman S.B."/>
            <person name="Dunbar C."/>
            <person name="Gearin G."/>
            <person name="Goldberg J."/>
            <person name="Griggs A."/>
            <person name="Gujja S."/>
            <person name="Heiman D."/>
            <person name="Howarth C."/>
            <person name="Lui A."/>
            <person name="MacDonald P.J.P."/>
            <person name="Montmayeur A."/>
            <person name="Murphy C."/>
            <person name="Neiman D."/>
            <person name="Pearson M."/>
            <person name="Priest M."/>
            <person name="Roberts A."/>
            <person name="Saif S."/>
            <person name="Shea T."/>
            <person name="Sisk P."/>
            <person name="Stolte C."/>
            <person name="Sykes S."/>
            <person name="Wortman J."/>
            <person name="Nusbaum C."/>
            <person name="Birren B."/>
        </authorList>
    </citation>
    <scope>NUCLEOTIDE SEQUENCE [LARGE SCALE GENOMIC DNA]</scope>
    <source>
        <strain evidence="2 3">YIT 11850</strain>
    </source>
</reference>
<name>H1D1F2_9FIRM</name>
<accession>H1D1F2</accession>
<evidence type="ECO:0000256" key="1">
    <source>
        <dbReference type="SAM" id="Phobius"/>
    </source>
</evidence>
<sequence length="156" mass="17554">LYQTGKTHAIFLFTKPGLSRGAGDFYLRSLSQNVKNHELNIFLYIVPILFTALSGINCAMLQLLTSTNLTEIIMGFGHGMDRGTIIMSFGILGIADYAVALYYYLHNNNQSNSTKCAQKQKRANPLILPILMIVNIGWLYLWKDAVYVLVKLILHI</sequence>
<keyword evidence="1" id="KW-0472">Membrane</keyword>
<evidence type="ECO:0000313" key="3">
    <source>
        <dbReference type="Proteomes" id="UP000003277"/>
    </source>
</evidence>
<dbReference type="EMBL" id="ADLT01000049">
    <property type="protein sequence ID" value="EHO62575.1"/>
    <property type="molecule type" value="Genomic_DNA"/>
</dbReference>
<dbReference type="HOGENOM" id="CLU_1681591_0_0_9"/>
<keyword evidence="3" id="KW-1185">Reference proteome</keyword>
<comment type="caution">
    <text evidence="2">The sequence shown here is derived from an EMBL/GenBank/DDBJ whole genome shotgun (WGS) entry which is preliminary data.</text>
</comment>
<organism evidence="2 3">
    <name type="scientific">Dialister succinatiphilus YIT 11850</name>
    <dbReference type="NCBI Taxonomy" id="742743"/>
    <lineage>
        <taxon>Bacteria</taxon>
        <taxon>Bacillati</taxon>
        <taxon>Bacillota</taxon>
        <taxon>Negativicutes</taxon>
        <taxon>Veillonellales</taxon>
        <taxon>Veillonellaceae</taxon>
        <taxon>Dialister</taxon>
    </lineage>
</organism>
<feature type="transmembrane region" description="Helical" evidence="1">
    <location>
        <begin position="41"/>
        <end position="64"/>
    </location>
</feature>
<feature type="transmembrane region" description="Helical" evidence="1">
    <location>
        <begin position="84"/>
        <end position="105"/>
    </location>
</feature>
<keyword evidence="1" id="KW-1133">Transmembrane helix</keyword>
<dbReference type="Proteomes" id="UP000003277">
    <property type="component" value="Unassembled WGS sequence"/>
</dbReference>
<gene>
    <name evidence="2" type="ORF">HMPREF9453_01440</name>
</gene>